<evidence type="ECO:0000256" key="2">
    <source>
        <dbReference type="PIRNR" id="PIRNR016661"/>
    </source>
</evidence>
<feature type="transmembrane region" description="Helical" evidence="3">
    <location>
        <begin position="144"/>
        <end position="165"/>
    </location>
</feature>
<comment type="similarity">
    <text evidence="1 2">Belongs to the BioY family.</text>
</comment>
<gene>
    <name evidence="4" type="ORF">CDH04_06670</name>
    <name evidence="5" type="ORF">FZC43_06670</name>
</gene>
<reference evidence="4 6" key="1">
    <citation type="submission" date="2017-06" db="EMBL/GenBank/DDBJ databases">
        <title>Complete genome of Francisella adeliensis.</title>
        <authorList>
            <person name="Vallesi A."/>
            <person name="Sjodin A."/>
        </authorList>
    </citation>
    <scope>NUCLEOTIDE SEQUENCE [LARGE SCALE GENOMIC DNA]</scope>
    <source>
        <strain evidence="4 6">FDC440</strain>
    </source>
</reference>
<keyword evidence="2 3" id="KW-0472">Membrane</keyword>
<dbReference type="RefSeq" id="WP_112870286.1">
    <property type="nucleotide sequence ID" value="NZ_CP021781.1"/>
</dbReference>
<evidence type="ECO:0000313" key="5">
    <source>
        <dbReference type="EMBL" id="QIW12351.1"/>
    </source>
</evidence>
<dbReference type="EMBL" id="CP043424">
    <property type="protein sequence ID" value="QIW12351.1"/>
    <property type="molecule type" value="Genomic_DNA"/>
</dbReference>
<dbReference type="GO" id="GO:0015225">
    <property type="term" value="F:biotin transmembrane transporter activity"/>
    <property type="evidence" value="ECO:0007669"/>
    <property type="project" value="UniProtKB-UniRule"/>
</dbReference>
<dbReference type="Proteomes" id="UP000681131">
    <property type="component" value="Chromosome"/>
</dbReference>
<keyword evidence="7" id="KW-1185">Reference proteome</keyword>
<feature type="transmembrane region" description="Helical" evidence="3">
    <location>
        <begin position="111"/>
        <end position="132"/>
    </location>
</feature>
<accession>A0A2Z4XZ97</accession>
<evidence type="ECO:0000313" key="4">
    <source>
        <dbReference type="EMBL" id="AXA34109.1"/>
    </source>
</evidence>
<proteinExistence type="inferred from homology"/>
<dbReference type="OrthoDB" id="9803495at2"/>
<dbReference type="PANTHER" id="PTHR34295">
    <property type="entry name" value="BIOTIN TRANSPORTER BIOY"/>
    <property type="match status" value="1"/>
</dbReference>
<keyword evidence="2" id="KW-0813">Transport</keyword>
<name>A0A2Z4XZ97_9GAMM</name>
<dbReference type="PIRSF" id="PIRSF016661">
    <property type="entry name" value="BioY"/>
    <property type="match status" value="1"/>
</dbReference>
<keyword evidence="2" id="KW-1003">Cell membrane</keyword>
<reference evidence="5 7" key="2">
    <citation type="submission" date="2019-08" db="EMBL/GenBank/DDBJ databases">
        <title>Complete genome sequences of Francisella adeliensis (FSC1325 and FSC1326).</title>
        <authorList>
            <person name="Ohrman C."/>
            <person name="Uneklint I."/>
            <person name="Vallesi A."/>
            <person name="Karlsson L."/>
            <person name="Sjodin A."/>
        </authorList>
    </citation>
    <scope>NUCLEOTIDE SEQUENCE [LARGE SCALE GENOMIC DNA]</scope>
    <source>
        <strain evidence="5 7">FSC1325</strain>
    </source>
</reference>
<feature type="transmembrane region" description="Helical" evidence="3">
    <location>
        <begin position="77"/>
        <end position="99"/>
    </location>
</feature>
<dbReference type="Gene3D" id="1.10.1760.20">
    <property type="match status" value="1"/>
</dbReference>
<evidence type="ECO:0000313" key="6">
    <source>
        <dbReference type="Proteomes" id="UP000251120"/>
    </source>
</evidence>
<keyword evidence="3" id="KW-0812">Transmembrane</keyword>
<dbReference type="Pfam" id="PF02632">
    <property type="entry name" value="BioY"/>
    <property type="match status" value="1"/>
</dbReference>
<dbReference type="Proteomes" id="UP000251120">
    <property type="component" value="Chromosome"/>
</dbReference>
<dbReference type="GO" id="GO:0005886">
    <property type="term" value="C:plasma membrane"/>
    <property type="evidence" value="ECO:0007669"/>
    <property type="project" value="UniProtKB-SubCell"/>
</dbReference>
<protein>
    <recommendedName>
        <fullName evidence="2">Biotin transporter</fullName>
    </recommendedName>
</protein>
<evidence type="ECO:0000256" key="1">
    <source>
        <dbReference type="ARBA" id="ARBA00010692"/>
    </source>
</evidence>
<keyword evidence="3" id="KW-1133">Transmembrane helix</keyword>
<dbReference type="InterPro" id="IPR003784">
    <property type="entry name" value="BioY"/>
</dbReference>
<sequence length="173" mass="19114">MNRFLLLLTLICLLALSAQIKINIIPTIPLTLQTYAICMILIFAPLELASISVCLYVVLGTLNIPVFAGGASGINVLFGYTGGYILGFILASTLIYLIRNVKTLQLTKSNIFIYAIIIHIIIVACGFLQLGLLKNFTFSLYNGLLPLLLPALIKSTIVLITYQLYKKLRNYID</sequence>
<dbReference type="KEGG" id="fad:CDH04_06670"/>
<evidence type="ECO:0000313" key="7">
    <source>
        <dbReference type="Proteomes" id="UP000681131"/>
    </source>
</evidence>
<dbReference type="PANTHER" id="PTHR34295:SF1">
    <property type="entry name" value="BIOTIN TRANSPORTER BIOY"/>
    <property type="match status" value="1"/>
</dbReference>
<dbReference type="AlphaFoldDB" id="A0A2Z4XZ97"/>
<comment type="subcellular location">
    <subcellularLocation>
        <location evidence="2">Cell membrane</location>
        <topology evidence="2">Multi-pass membrane protein</topology>
    </subcellularLocation>
</comment>
<organism evidence="4 6">
    <name type="scientific">Francisella adeliensis</name>
    <dbReference type="NCBI Taxonomy" id="2007306"/>
    <lineage>
        <taxon>Bacteria</taxon>
        <taxon>Pseudomonadati</taxon>
        <taxon>Pseudomonadota</taxon>
        <taxon>Gammaproteobacteria</taxon>
        <taxon>Thiotrichales</taxon>
        <taxon>Francisellaceae</taxon>
        <taxon>Francisella</taxon>
    </lineage>
</organism>
<evidence type="ECO:0000256" key="3">
    <source>
        <dbReference type="SAM" id="Phobius"/>
    </source>
</evidence>
<dbReference type="EMBL" id="CP021781">
    <property type="protein sequence ID" value="AXA34109.1"/>
    <property type="molecule type" value="Genomic_DNA"/>
</dbReference>